<dbReference type="InterPro" id="IPR000182">
    <property type="entry name" value="GNAT_dom"/>
</dbReference>
<gene>
    <name evidence="2" type="ORF">LJ751_05095</name>
</gene>
<protein>
    <submittedName>
        <fullName evidence="2">GNAT family N-acetyltransferase</fullName>
    </submittedName>
</protein>
<dbReference type="InterPro" id="IPR016181">
    <property type="entry name" value="Acyl_CoA_acyltransferase"/>
</dbReference>
<dbReference type="Pfam" id="PF13302">
    <property type="entry name" value="Acetyltransf_3"/>
    <property type="match status" value="1"/>
</dbReference>
<dbReference type="Proteomes" id="UP001139264">
    <property type="component" value="Unassembled WGS sequence"/>
</dbReference>
<organism evidence="2 3">
    <name type="scientific">Arthrobacter gengyunqii</name>
    <dbReference type="NCBI Taxonomy" id="2886940"/>
    <lineage>
        <taxon>Bacteria</taxon>
        <taxon>Bacillati</taxon>
        <taxon>Actinomycetota</taxon>
        <taxon>Actinomycetes</taxon>
        <taxon>Micrococcales</taxon>
        <taxon>Micrococcaceae</taxon>
        <taxon>Arthrobacter</taxon>
    </lineage>
</organism>
<dbReference type="PANTHER" id="PTHR43610:SF1">
    <property type="entry name" value="N-ACETYLTRANSFERASE DOMAIN-CONTAINING PROTEIN"/>
    <property type="match status" value="1"/>
</dbReference>
<accession>A0A9X1S6B6</accession>
<evidence type="ECO:0000259" key="1">
    <source>
        <dbReference type="Pfam" id="PF13302"/>
    </source>
</evidence>
<proteinExistence type="predicted"/>
<dbReference type="SUPFAM" id="SSF55729">
    <property type="entry name" value="Acyl-CoA N-acyltransferases (Nat)"/>
    <property type="match status" value="1"/>
</dbReference>
<dbReference type="PANTHER" id="PTHR43610">
    <property type="entry name" value="BLL6696 PROTEIN"/>
    <property type="match status" value="1"/>
</dbReference>
<comment type="caution">
    <text evidence="2">The sequence shown here is derived from an EMBL/GenBank/DDBJ whole genome shotgun (WGS) entry which is preliminary data.</text>
</comment>
<reference evidence="2" key="1">
    <citation type="submission" date="2021-10" db="EMBL/GenBank/DDBJ databases">
        <title>Novel species in genus Arthrobacter.</title>
        <authorList>
            <person name="Liu Y."/>
        </authorList>
    </citation>
    <scope>NUCLEOTIDE SEQUENCE</scope>
    <source>
        <strain evidence="2">Zg-Y809</strain>
    </source>
</reference>
<dbReference type="EMBL" id="JAJFZP010000005">
    <property type="protein sequence ID" value="MCC3268737.1"/>
    <property type="molecule type" value="Genomic_DNA"/>
</dbReference>
<dbReference type="RefSeq" id="WP_227907208.1">
    <property type="nucleotide sequence ID" value="NZ_CP095461.1"/>
</dbReference>
<name>A0A9X1S6B6_9MICC</name>
<dbReference type="Gene3D" id="3.40.630.30">
    <property type="match status" value="1"/>
</dbReference>
<dbReference type="AlphaFoldDB" id="A0A9X1S6B6"/>
<evidence type="ECO:0000313" key="2">
    <source>
        <dbReference type="EMBL" id="MCC3268737.1"/>
    </source>
</evidence>
<sequence length="213" mass="22554">MTAVRPAASVLTGRFVRLEPLTTGLLPELHRAIAVPEVFAGGYGGGPAGLHPEPDAFAAWANTYYRWDALPFAVRLLQDGVPGPVVGTSTLADLDLRQETAQLGWTAYSPAVWGTAVNAETKLLLLGHAFGAGFGRVSLQADSRNARSRAAIEKLGGTFEGILRRDRLRADGSWRDTAVYSILAPEWPGVRAGLVDRINRLSGVAGRGPGAQG</sequence>
<feature type="domain" description="N-acetyltransferase" evidence="1">
    <location>
        <begin position="17"/>
        <end position="157"/>
    </location>
</feature>
<dbReference type="GO" id="GO:0016747">
    <property type="term" value="F:acyltransferase activity, transferring groups other than amino-acyl groups"/>
    <property type="evidence" value="ECO:0007669"/>
    <property type="project" value="InterPro"/>
</dbReference>
<evidence type="ECO:0000313" key="3">
    <source>
        <dbReference type="Proteomes" id="UP001139264"/>
    </source>
</evidence>